<keyword evidence="2" id="KW-1185">Reference proteome</keyword>
<dbReference type="AlphaFoldDB" id="A0A6A6FTE6"/>
<organism evidence="1 2">
    <name type="scientific">Cercospora zeae-maydis SCOH1-5</name>
    <dbReference type="NCBI Taxonomy" id="717836"/>
    <lineage>
        <taxon>Eukaryota</taxon>
        <taxon>Fungi</taxon>
        <taxon>Dikarya</taxon>
        <taxon>Ascomycota</taxon>
        <taxon>Pezizomycotina</taxon>
        <taxon>Dothideomycetes</taxon>
        <taxon>Dothideomycetidae</taxon>
        <taxon>Mycosphaerellales</taxon>
        <taxon>Mycosphaerellaceae</taxon>
        <taxon>Cercospora</taxon>
    </lineage>
</organism>
<dbReference type="EMBL" id="ML992664">
    <property type="protein sequence ID" value="KAF2216584.1"/>
    <property type="molecule type" value="Genomic_DNA"/>
</dbReference>
<dbReference type="OrthoDB" id="3627501at2759"/>
<dbReference type="Proteomes" id="UP000799539">
    <property type="component" value="Unassembled WGS sequence"/>
</dbReference>
<gene>
    <name evidence="1" type="ORF">CERZMDRAFT_93877</name>
</gene>
<evidence type="ECO:0000313" key="1">
    <source>
        <dbReference type="EMBL" id="KAF2216584.1"/>
    </source>
</evidence>
<accession>A0A6A6FTE6</accession>
<sequence>MAPESLQPWHRRPQESTHLPWTHRSDYWWLHPRNYQSEDSQTGGWLSSNPSDSTALSWGDECAVCSMLEIVQLLDVPHIGDDGIFSYHADDYVAYHLFQSSIYGRKLSLANRAALLEHISID</sequence>
<protein>
    <submittedName>
        <fullName evidence="1">Uncharacterized protein</fullName>
    </submittedName>
</protein>
<evidence type="ECO:0000313" key="2">
    <source>
        <dbReference type="Proteomes" id="UP000799539"/>
    </source>
</evidence>
<proteinExistence type="predicted"/>
<name>A0A6A6FTE6_9PEZI</name>
<reference evidence="1" key="1">
    <citation type="journal article" date="2020" name="Stud. Mycol.">
        <title>101 Dothideomycetes genomes: a test case for predicting lifestyles and emergence of pathogens.</title>
        <authorList>
            <person name="Haridas S."/>
            <person name="Albert R."/>
            <person name="Binder M."/>
            <person name="Bloem J."/>
            <person name="Labutti K."/>
            <person name="Salamov A."/>
            <person name="Andreopoulos B."/>
            <person name="Baker S."/>
            <person name="Barry K."/>
            <person name="Bills G."/>
            <person name="Bluhm B."/>
            <person name="Cannon C."/>
            <person name="Castanera R."/>
            <person name="Culley D."/>
            <person name="Daum C."/>
            <person name="Ezra D."/>
            <person name="Gonzalez J."/>
            <person name="Henrissat B."/>
            <person name="Kuo A."/>
            <person name="Liang C."/>
            <person name="Lipzen A."/>
            <person name="Lutzoni F."/>
            <person name="Magnuson J."/>
            <person name="Mondo S."/>
            <person name="Nolan M."/>
            <person name="Ohm R."/>
            <person name="Pangilinan J."/>
            <person name="Park H.-J."/>
            <person name="Ramirez L."/>
            <person name="Alfaro M."/>
            <person name="Sun H."/>
            <person name="Tritt A."/>
            <person name="Yoshinaga Y."/>
            <person name="Zwiers L.-H."/>
            <person name="Turgeon B."/>
            <person name="Goodwin S."/>
            <person name="Spatafora J."/>
            <person name="Crous P."/>
            <person name="Grigoriev I."/>
        </authorList>
    </citation>
    <scope>NUCLEOTIDE SEQUENCE</scope>
    <source>
        <strain evidence="1">SCOH1-5</strain>
    </source>
</reference>